<accession>A8PEI5</accession>
<dbReference type="OrthoDB" id="3220614at2759"/>
<dbReference type="GeneID" id="6017461"/>
<evidence type="ECO:0000313" key="3">
    <source>
        <dbReference type="Proteomes" id="UP000001861"/>
    </source>
</evidence>
<feature type="compositionally biased region" description="Basic and acidic residues" evidence="1">
    <location>
        <begin position="28"/>
        <end position="37"/>
    </location>
</feature>
<evidence type="ECO:0000256" key="1">
    <source>
        <dbReference type="SAM" id="MobiDB-lite"/>
    </source>
</evidence>
<sequence>MSATAGDDNRASSADPEDDNPSSELADALERGKIDKDGPLERFRRAARFVVRHSNPFVHFTPVLEQGLREDGLCEADEEEEDEEDEELDEAARERIQRCKDENRAAWAILKKRVWSFSTDMAQMGGSFRSKLDNGTISISGEEFLVFYYPHGEFKPDDLDHMLLRSPFIIAFCRHIFTGPTSAVNDDDNGTLSGKALSKRCHAENDGMKEVGVTPENIAYTVVQCVHFLSASNNWNEVYSNLDKQIIFRTILDIFTNAGKDSRWYKDTIAWYNQ</sequence>
<dbReference type="EMBL" id="AACS02000008">
    <property type="protein sequence ID" value="EAU81012.2"/>
    <property type="molecule type" value="Genomic_DNA"/>
</dbReference>
<comment type="caution">
    <text evidence="2">The sequence shown here is derived from an EMBL/GenBank/DDBJ whole genome shotgun (WGS) entry which is preliminary data.</text>
</comment>
<dbReference type="InParanoid" id="A8PEI5"/>
<dbReference type="RefSeq" id="XP_001840800.2">
    <property type="nucleotide sequence ID" value="XM_001840748.2"/>
</dbReference>
<dbReference type="KEGG" id="cci:CC1G_12987"/>
<feature type="region of interest" description="Disordered" evidence="1">
    <location>
        <begin position="1"/>
        <end position="37"/>
    </location>
</feature>
<gene>
    <name evidence="2" type="ORF">CC1G_12987</name>
</gene>
<organism evidence="2 3">
    <name type="scientific">Coprinopsis cinerea (strain Okayama-7 / 130 / ATCC MYA-4618 / FGSC 9003)</name>
    <name type="common">Inky cap fungus</name>
    <name type="synonym">Hormographiella aspergillata</name>
    <dbReference type="NCBI Taxonomy" id="240176"/>
    <lineage>
        <taxon>Eukaryota</taxon>
        <taxon>Fungi</taxon>
        <taxon>Dikarya</taxon>
        <taxon>Basidiomycota</taxon>
        <taxon>Agaricomycotina</taxon>
        <taxon>Agaricomycetes</taxon>
        <taxon>Agaricomycetidae</taxon>
        <taxon>Agaricales</taxon>
        <taxon>Agaricineae</taxon>
        <taxon>Psathyrellaceae</taxon>
        <taxon>Coprinopsis</taxon>
    </lineage>
</organism>
<dbReference type="AlphaFoldDB" id="A8PEI5"/>
<dbReference type="InterPro" id="IPR046521">
    <property type="entry name" value="DUF6698"/>
</dbReference>
<reference evidence="2 3" key="1">
    <citation type="journal article" date="2010" name="Proc. Natl. Acad. Sci. U.S.A.">
        <title>Insights into evolution of multicellular fungi from the assembled chromosomes of the mushroom Coprinopsis cinerea (Coprinus cinereus).</title>
        <authorList>
            <person name="Stajich J.E."/>
            <person name="Wilke S.K."/>
            <person name="Ahren D."/>
            <person name="Au C.H."/>
            <person name="Birren B.W."/>
            <person name="Borodovsky M."/>
            <person name="Burns C."/>
            <person name="Canback B."/>
            <person name="Casselton L.A."/>
            <person name="Cheng C.K."/>
            <person name="Deng J."/>
            <person name="Dietrich F.S."/>
            <person name="Fargo D.C."/>
            <person name="Farman M.L."/>
            <person name="Gathman A.C."/>
            <person name="Goldberg J."/>
            <person name="Guigo R."/>
            <person name="Hoegger P.J."/>
            <person name="Hooker J.B."/>
            <person name="Huggins A."/>
            <person name="James T.Y."/>
            <person name="Kamada T."/>
            <person name="Kilaru S."/>
            <person name="Kodira C."/>
            <person name="Kues U."/>
            <person name="Kupfer D."/>
            <person name="Kwan H.S."/>
            <person name="Lomsadze A."/>
            <person name="Li W."/>
            <person name="Lilly W.W."/>
            <person name="Ma L.J."/>
            <person name="Mackey A.J."/>
            <person name="Manning G."/>
            <person name="Martin F."/>
            <person name="Muraguchi H."/>
            <person name="Natvig D.O."/>
            <person name="Palmerini H."/>
            <person name="Ramesh M.A."/>
            <person name="Rehmeyer C.J."/>
            <person name="Roe B.A."/>
            <person name="Shenoy N."/>
            <person name="Stanke M."/>
            <person name="Ter-Hovhannisyan V."/>
            <person name="Tunlid A."/>
            <person name="Velagapudi R."/>
            <person name="Vision T.J."/>
            <person name="Zeng Q."/>
            <person name="Zolan M.E."/>
            <person name="Pukkila P.J."/>
        </authorList>
    </citation>
    <scope>NUCLEOTIDE SEQUENCE [LARGE SCALE GENOMIC DNA]</scope>
    <source>
        <strain evidence="3">Okayama-7 / 130 / ATCC MYA-4618 / FGSC 9003</strain>
    </source>
</reference>
<dbReference type="Proteomes" id="UP000001861">
    <property type="component" value="Unassembled WGS sequence"/>
</dbReference>
<dbReference type="VEuPathDB" id="FungiDB:CC1G_12987"/>
<dbReference type="HOGENOM" id="CLU_1015701_0_0_1"/>
<name>A8PEI5_COPC7</name>
<proteinExistence type="predicted"/>
<keyword evidence="3" id="KW-1185">Reference proteome</keyword>
<evidence type="ECO:0000313" key="2">
    <source>
        <dbReference type="EMBL" id="EAU81012.2"/>
    </source>
</evidence>
<dbReference type="Pfam" id="PF20414">
    <property type="entry name" value="DUF6698"/>
    <property type="match status" value="1"/>
</dbReference>
<protein>
    <submittedName>
        <fullName evidence="2">Uncharacterized protein</fullName>
    </submittedName>
</protein>